<accession>A0A0E3LHY7</accession>
<dbReference type="STRING" id="1434123.MSVAZ_2822"/>
<dbReference type="PATRIC" id="fig|1434123.4.peg.3465"/>
<dbReference type="EMBL" id="CP009520">
    <property type="protein sequence ID" value="AKB45091.1"/>
    <property type="molecule type" value="Genomic_DNA"/>
</dbReference>
<dbReference type="PANTHER" id="PTHR33055">
    <property type="entry name" value="TRANSPOSASE FOR INSERTION SEQUENCE ELEMENT IS1111A"/>
    <property type="match status" value="1"/>
</dbReference>
<evidence type="ECO:0000313" key="2">
    <source>
        <dbReference type="EMBL" id="AKB45091.1"/>
    </source>
</evidence>
<organism evidence="2 3">
    <name type="scientific">Methanosarcina vacuolata Z-761</name>
    <dbReference type="NCBI Taxonomy" id="1434123"/>
    <lineage>
        <taxon>Archaea</taxon>
        <taxon>Methanobacteriati</taxon>
        <taxon>Methanobacteriota</taxon>
        <taxon>Stenosarchaea group</taxon>
        <taxon>Methanomicrobia</taxon>
        <taxon>Methanosarcinales</taxon>
        <taxon>Methanosarcinaceae</taxon>
        <taxon>Methanosarcina</taxon>
    </lineage>
</organism>
<dbReference type="Pfam" id="PF01548">
    <property type="entry name" value="DEDD_Tnp_IS110"/>
    <property type="match status" value="1"/>
</dbReference>
<proteinExistence type="predicted"/>
<dbReference type="InterPro" id="IPR002525">
    <property type="entry name" value="Transp_IS110-like_N"/>
</dbReference>
<dbReference type="GO" id="GO:0004803">
    <property type="term" value="F:transposase activity"/>
    <property type="evidence" value="ECO:0007669"/>
    <property type="project" value="InterPro"/>
</dbReference>
<feature type="domain" description="Transposase IS110-like N-terminal" evidence="1">
    <location>
        <begin position="14"/>
        <end position="87"/>
    </location>
</feature>
<name>A0A0E3LHY7_9EURY</name>
<evidence type="ECO:0000259" key="1">
    <source>
        <dbReference type="Pfam" id="PF01548"/>
    </source>
</evidence>
<dbReference type="GO" id="GO:0006313">
    <property type="term" value="P:DNA transposition"/>
    <property type="evidence" value="ECO:0007669"/>
    <property type="project" value="InterPro"/>
</dbReference>
<dbReference type="AlphaFoldDB" id="A0A0E3LHY7"/>
<dbReference type="PANTHER" id="PTHR33055:SF13">
    <property type="entry name" value="TRANSPOSASE"/>
    <property type="match status" value="1"/>
</dbReference>
<gene>
    <name evidence="2" type="ORF">MSVAZ_2822</name>
</gene>
<dbReference type="KEGG" id="mvc:MSVAZ_2822"/>
<dbReference type="HOGENOM" id="CLU_1472069_0_0_2"/>
<sequence>MTKSSYDSLIKHLPVIIGNARDMKAFTHKKTDKLDSEFIAQLALNKMIQPSRVFVKTQREFRSYVRLRLILVEKRTYIKNEAHSILASEMLHLKGVLTDIFGKNGRIILSGISSGKDVNQILGNLSPTIRKKHNQIKEILDREISQSSVYRLQICLQLIKSLDDEIEALEKEILIMPIVILTMKWTF</sequence>
<dbReference type="Proteomes" id="UP000033096">
    <property type="component" value="Chromosome"/>
</dbReference>
<keyword evidence="3" id="KW-1185">Reference proteome</keyword>
<protein>
    <submittedName>
        <fullName evidence="2">Mobile element protein</fullName>
    </submittedName>
</protein>
<evidence type="ECO:0000313" key="3">
    <source>
        <dbReference type="Proteomes" id="UP000033096"/>
    </source>
</evidence>
<dbReference type="GO" id="GO:0003677">
    <property type="term" value="F:DNA binding"/>
    <property type="evidence" value="ECO:0007669"/>
    <property type="project" value="InterPro"/>
</dbReference>
<reference evidence="2 3" key="1">
    <citation type="submission" date="2014-07" db="EMBL/GenBank/DDBJ databases">
        <title>Methanogenic archaea and the global carbon cycle.</title>
        <authorList>
            <person name="Henriksen J.R."/>
            <person name="Luke J."/>
            <person name="Reinhart S."/>
            <person name="Benedict M.N."/>
            <person name="Youngblut N.D."/>
            <person name="Metcalf M.E."/>
            <person name="Whitaker R.J."/>
            <person name="Metcalf W.W."/>
        </authorList>
    </citation>
    <scope>NUCLEOTIDE SEQUENCE [LARGE SCALE GENOMIC DNA]</scope>
    <source>
        <strain evidence="2 3">Z-761</strain>
    </source>
</reference>
<dbReference type="InterPro" id="IPR047650">
    <property type="entry name" value="Transpos_IS110"/>
</dbReference>